<dbReference type="InterPro" id="IPR000602">
    <property type="entry name" value="Glyco_hydro_38_N"/>
</dbReference>
<dbReference type="PANTHER" id="PTHR46017">
    <property type="entry name" value="ALPHA-MANNOSIDASE 2C1"/>
    <property type="match status" value="1"/>
</dbReference>
<dbReference type="InterPro" id="IPR011013">
    <property type="entry name" value="Gal_mutarotase_sf_dom"/>
</dbReference>
<dbReference type="Proteomes" id="UP000260721">
    <property type="component" value="Unassembled WGS sequence"/>
</dbReference>
<evidence type="ECO:0000259" key="6">
    <source>
        <dbReference type="SMART" id="SM00872"/>
    </source>
</evidence>
<reference evidence="7" key="2">
    <citation type="submission" date="2023-01" db="EMBL/GenBank/DDBJ databases">
        <title>Human gut microbiome strain richness.</title>
        <authorList>
            <person name="Chen-Liaw A."/>
        </authorList>
    </citation>
    <scope>NUCLEOTIDE SEQUENCE</scope>
    <source>
        <strain evidence="7">D8_m1001271B151109d0_201107</strain>
    </source>
</reference>
<evidence type="ECO:0000256" key="1">
    <source>
        <dbReference type="ARBA" id="ARBA00009792"/>
    </source>
</evidence>
<dbReference type="Gene3D" id="2.70.98.30">
    <property type="entry name" value="Golgi alpha-mannosidase II, domain 4"/>
    <property type="match status" value="1"/>
</dbReference>
<keyword evidence="3 7" id="KW-0378">Hydrolase</keyword>
<evidence type="ECO:0000256" key="5">
    <source>
        <dbReference type="SAM" id="Coils"/>
    </source>
</evidence>
<dbReference type="GO" id="GO:0004559">
    <property type="term" value="F:alpha-mannosidase activity"/>
    <property type="evidence" value="ECO:0007669"/>
    <property type="project" value="InterPro"/>
</dbReference>
<evidence type="ECO:0000313" key="8">
    <source>
        <dbReference type="EMBL" id="RGD77664.1"/>
    </source>
</evidence>
<evidence type="ECO:0000256" key="4">
    <source>
        <dbReference type="ARBA" id="ARBA00023295"/>
    </source>
</evidence>
<dbReference type="Pfam" id="PF01074">
    <property type="entry name" value="Glyco_hydro_38N"/>
    <property type="match status" value="1"/>
</dbReference>
<dbReference type="InterPro" id="IPR028995">
    <property type="entry name" value="Glyco_hydro_57/38_cen_sf"/>
</dbReference>
<evidence type="ECO:0000256" key="2">
    <source>
        <dbReference type="ARBA" id="ARBA00022723"/>
    </source>
</evidence>
<dbReference type="Proteomes" id="UP001212981">
    <property type="component" value="Unassembled WGS sequence"/>
</dbReference>
<protein>
    <submittedName>
        <fullName evidence="8">Alpha-mannosidase</fullName>
    </submittedName>
    <submittedName>
        <fullName evidence="7">Glycoside hydrolase family 38 C-terminal domain-containing protein</fullName>
    </submittedName>
</protein>
<dbReference type="SUPFAM" id="SSF88713">
    <property type="entry name" value="Glycoside hydrolase/deacetylase"/>
    <property type="match status" value="1"/>
</dbReference>
<dbReference type="SUPFAM" id="SSF74650">
    <property type="entry name" value="Galactose mutarotase-like"/>
    <property type="match status" value="1"/>
</dbReference>
<accession>A0A3E3E6U5</accession>
<evidence type="ECO:0000313" key="9">
    <source>
        <dbReference type="Proteomes" id="UP000260721"/>
    </source>
</evidence>
<name>A0A3E3E6U5_9FIRM</name>
<comment type="caution">
    <text evidence="8">The sequence shown here is derived from an EMBL/GenBank/DDBJ whole genome shotgun (WGS) entry which is preliminary data.</text>
</comment>
<keyword evidence="2" id="KW-0479">Metal-binding</keyword>
<dbReference type="SUPFAM" id="SSF88688">
    <property type="entry name" value="Families 57/38 glycoside transferase middle domain"/>
    <property type="match status" value="1"/>
</dbReference>
<dbReference type="Pfam" id="PF07748">
    <property type="entry name" value="Glyco_hydro_38C"/>
    <property type="match status" value="1"/>
</dbReference>
<dbReference type="Gene3D" id="1.20.1270.50">
    <property type="entry name" value="Glycoside hydrolase family 38, central domain"/>
    <property type="match status" value="1"/>
</dbReference>
<keyword evidence="4" id="KW-0326">Glycosidase</keyword>
<proteinExistence type="inferred from homology"/>
<evidence type="ECO:0000256" key="3">
    <source>
        <dbReference type="ARBA" id="ARBA00022801"/>
    </source>
</evidence>
<feature type="domain" description="Glycoside hydrolase family 38 central" evidence="6">
    <location>
        <begin position="273"/>
        <end position="351"/>
    </location>
</feature>
<sequence>MKKVHLINHTHWDREWYFSTMDSLVLSDEVFLDVLQELKNHPEAKFVLDGQISIVKEFLSIRPEWKGDIQELVNRGQLFLGPWYTQSDAQLVGGISILRNLMVGIYEAQKISSVLYVGYLPDTFGFNSQMPTIYNHCGIDSAIFWRGIDYTKIKSPYFQWKGLGSSKVYAVNLIDGYGSIPQLFTDDDFLKNKIFAQEQKLRAKTDLEEILIPIGNDQNTISHDFTKKLKEINKKSESEYISSTLDDFINYLREQKDSLEIYEGEFRTPTTGRVHKTIGSVRMDLKLLNEKTEEKIVRRIEPLMVLAQQIGVSVSKELLIAAWEKVMEGQAHDGMAGCVTDSVAQDIRHRYKQANEICDGIENRIKNQIAKRLGLSEDEVLLFNVTGKELKQSQIIRIFSKYDSISIPEASQIEVLECIKHPARKNIMVEGKNRNYFVDEPAYYEYEVELKTEMPKFGYRVIHIQEGDSVRIKKSDIQKIQNDKYIIEVIDGKLHLQVGNKTIKDWLIFEDCGNDGDTYDFSPLRNDSPLYFSDVEVAKVCIGSMRQIMDVEMKMTLPEKLENRIKGSNLNVIKIQIRIVLREGDSDPEIQVQLNNTVESHRLRLGIKTDICTDHSIASTAFGFIKRPVLKEVPKNWESRYSEIPVDLEVMEENVSLTDNRNICTVYSKGVKEYQIVEDRIYLTLLATTGELGKADLLYRPGRASGDTTKKGHIPLSVPEAQLLGVYEYDFKVSYSESNFDAEQIIHASDTFHQQDIYYQLQHFNEFICRLDSKLLVNYPKDLKNKCDLLDLEGLDVFSIVPSLYDSDSFLIQIKNLTKQKKDVNLSRLKSTYKVSVVDANENVKELTNSIGPYELLTIKLTNR</sequence>
<dbReference type="InterPro" id="IPR037094">
    <property type="entry name" value="Glyco_hydro_38_cen_sf"/>
</dbReference>
<dbReference type="AlphaFoldDB" id="A0A3E3E6U5"/>
<keyword evidence="5" id="KW-0175">Coiled coil</keyword>
<dbReference type="InterPro" id="IPR027291">
    <property type="entry name" value="Glyco_hydro_38_N_sf"/>
</dbReference>
<dbReference type="Gene3D" id="3.20.110.10">
    <property type="entry name" value="Glycoside hydrolase 38, N terminal domain"/>
    <property type="match status" value="1"/>
</dbReference>
<organism evidence="8 9">
    <name type="scientific">Faecalicoccus pleomorphus</name>
    <dbReference type="NCBI Taxonomy" id="1323"/>
    <lineage>
        <taxon>Bacteria</taxon>
        <taxon>Bacillati</taxon>
        <taxon>Bacillota</taxon>
        <taxon>Erysipelotrichia</taxon>
        <taxon>Erysipelotrichales</taxon>
        <taxon>Erysipelotrichaceae</taxon>
        <taxon>Faecalicoccus</taxon>
    </lineage>
</organism>
<dbReference type="SMART" id="SM00872">
    <property type="entry name" value="Alpha-mann_mid"/>
    <property type="match status" value="1"/>
</dbReference>
<dbReference type="EMBL" id="QUSK01000004">
    <property type="protein sequence ID" value="RGD77664.1"/>
    <property type="molecule type" value="Genomic_DNA"/>
</dbReference>
<dbReference type="InterPro" id="IPR011682">
    <property type="entry name" value="Glyco_hydro_38_C"/>
</dbReference>
<comment type="similarity">
    <text evidence="1">Belongs to the glycosyl hydrolase 38 family.</text>
</comment>
<feature type="coiled-coil region" evidence="5">
    <location>
        <begin position="344"/>
        <end position="371"/>
    </location>
</feature>
<dbReference type="GO" id="GO:0030246">
    <property type="term" value="F:carbohydrate binding"/>
    <property type="evidence" value="ECO:0007669"/>
    <property type="project" value="InterPro"/>
</dbReference>
<dbReference type="EMBL" id="JAQLXO010000005">
    <property type="protein sequence ID" value="MDB7982160.1"/>
    <property type="molecule type" value="Genomic_DNA"/>
</dbReference>
<dbReference type="PANTHER" id="PTHR46017:SF2">
    <property type="entry name" value="MANNOSYLGLYCERATE HYDROLASE"/>
    <property type="match status" value="1"/>
</dbReference>
<dbReference type="GO" id="GO:0006013">
    <property type="term" value="P:mannose metabolic process"/>
    <property type="evidence" value="ECO:0007669"/>
    <property type="project" value="InterPro"/>
</dbReference>
<reference evidence="8 9" key="1">
    <citation type="submission" date="2018-08" db="EMBL/GenBank/DDBJ databases">
        <title>A genome reference for cultivated species of the human gut microbiota.</title>
        <authorList>
            <person name="Zou Y."/>
            <person name="Xue W."/>
            <person name="Luo G."/>
        </authorList>
    </citation>
    <scope>NUCLEOTIDE SEQUENCE [LARGE SCALE GENOMIC DNA]</scope>
    <source>
        <strain evidence="8 9">TF08-11</strain>
    </source>
</reference>
<evidence type="ECO:0000313" key="7">
    <source>
        <dbReference type="EMBL" id="MDB7982160.1"/>
    </source>
</evidence>
<gene>
    <name evidence="8" type="ORF">DXC78_02525</name>
    <name evidence="7" type="ORF">PND82_04920</name>
</gene>
<dbReference type="Pfam" id="PF09261">
    <property type="entry name" value="Alpha-mann_mid"/>
    <property type="match status" value="1"/>
</dbReference>
<dbReference type="GO" id="GO:0046872">
    <property type="term" value="F:metal ion binding"/>
    <property type="evidence" value="ECO:0007669"/>
    <property type="project" value="UniProtKB-KW"/>
</dbReference>
<dbReference type="GO" id="GO:0009313">
    <property type="term" value="P:oligosaccharide catabolic process"/>
    <property type="evidence" value="ECO:0007669"/>
    <property type="project" value="TreeGrafter"/>
</dbReference>
<dbReference type="InterPro" id="IPR011330">
    <property type="entry name" value="Glyco_hydro/deAcase_b/a-brl"/>
</dbReference>
<dbReference type="RefSeq" id="WP_117445572.1">
    <property type="nucleotide sequence ID" value="NZ_CALCIP010000041.1"/>
</dbReference>
<dbReference type="InterPro" id="IPR015341">
    <property type="entry name" value="Glyco_hydro_38_cen"/>
</dbReference>